<feature type="transmembrane region" description="Helical" evidence="1">
    <location>
        <begin position="6"/>
        <end position="25"/>
    </location>
</feature>
<reference evidence="3" key="1">
    <citation type="submission" date="2020-11" db="EMBL/GenBank/DDBJ databases">
        <title>Halonatronomonas betainensis gen. nov., sp. nov. a novel haloalkaliphilic representative of the family Halanaerobiacae capable of betaine degradation.</title>
        <authorList>
            <person name="Boltyanskaya Y."/>
            <person name="Kevbrin V."/>
            <person name="Detkova E."/>
            <person name="Grouzdev D.S."/>
            <person name="Koziaeva V."/>
            <person name="Zhilina T."/>
        </authorList>
    </citation>
    <scope>NUCLEOTIDE SEQUENCE</scope>
    <source>
        <strain evidence="3">Z-7014</strain>
    </source>
</reference>
<name>A0A931APQ5_9FIRM</name>
<keyword evidence="1" id="KW-0812">Transmembrane</keyword>
<feature type="domain" description="Fatty acid hydroxylase" evidence="2">
    <location>
        <begin position="12"/>
        <end position="157"/>
    </location>
</feature>
<dbReference type="EMBL" id="JADPIE010000001">
    <property type="protein sequence ID" value="MBF8435561.1"/>
    <property type="molecule type" value="Genomic_DNA"/>
</dbReference>
<keyword evidence="1" id="KW-1133">Transmembrane helix</keyword>
<sequence length="163" mass="19032">MLFTIAILIVILAGIIASAFVEYILHKLFLHQEGHIHLLEHHKNFKPQESTFTRESFELDEVFSGIKYLLANFLLYLPIGIIIGIYSFNLGLVFLLSGLLYSAWIEIVHYHYHHIDGIKFERFKLFNYLKSNHKIHHALYKFNFGIGSSIWDIILGTSRKGWN</sequence>
<evidence type="ECO:0000313" key="3">
    <source>
        <dbReference type="EMBL" id="MBF8435561.1"/>
    </source>
</evidence>
<keyword evidence="1" id="KW-0472">Membrane</keyword>
<dbReference type="GO" id="GO:0008610">
    <property type="term" value="P:lipid biosynthetic process"/>
    <property type="evidence" value="ECO:0007669"/>
    <property type="project" value="InterPro"/>
</dbReference>
<dbReference type="Proteomes" id="UP000621436">
    <property type="component" value="Unassembled WGS sequence"/>
</dbReference>
<dbReference type="InterPro" id="IPR006694">
    <property type="entry name" value="Fatty_acid_hydroxylase"/>
</dbReference>
<gene>
    <name evidence="3" type="ORF">I0Q91_00585</name>
</gene>
<dbReference type="GO" id="GO:0005506">
    <property type="term" value="F:iron ion binding"/>
    <property type="evidence" value="ECO:0007669"/>
    <property type="project" value="InterPro"/>
</dbReference>
<dbReference type="AlphaFoldDB" id="A0A931APQ5"/>
<accession>A0A931APQ5</accession>
<evidence type="ECO:0000313" key="4">
    <source>
        <dbReference type="Proteomes" id="UP000621436"/>
    </source>
</evidence>
<protein>
    <submittedName>
        <fullName evidence="3">Sterol desaturase family protein</fullName>
    </submittedName>
</protein>
<evidence type="ECO:0000256" key="1">
    <source>
        <dbReference type="SAM" id="Phobius"/>
    </source>
</evidence>
<evidence type="ECO:0000259" key="2">
    <source>
        <dbReference type="Pfam" id="PF04116"/>
    </source>
</evidence>
<proteinExistence type="predicted"/>
<dbReference type="Pfam" id="PF04116">
    <property type="entry name" value="FA_hydroxylase"/>
    <property type="match status" value="1"/>
</dbReference>
<dbReference type="GO" id="GO:0016491">
    <property type="term" value="F:oxidoreductase activity"/>
    <property type="evidence" value="ECO:0007669"/>
    <property type="project" value="InterPro"/>
</dbReference>
<dbReference type="RefSeq" id="WP_270452199.1">
    <property type="nucleotide sequence ID" value="NZ_JADPIE010000001.1"/>
</dbReference>
<organism evidence="3 4">
    <name type="scientific">Halonatronomonas betaini</name>
    <dbReference type="NCBI Taxonomy" id="2778430"/>
    <lineage>
        <taxon>Bacteria</taxon>
        <taxon>Bacillati</taxon>
        <taxon>Bacillota</taxon>
        <taxon>Clostridia</taxon>
        <taxon>Halanaerobiales</taxon>
        <taxon>Halarsenatibacteraceae</taxon>
        <taxon>Halonatronomonas</taxon>
    </lineage>
</organism>
<keyword evidence="4" id="KW-1185">Reference proteome</keyword>
<comment type="caution">
    <text evidence="3">The sequence shown here is derived from an EMBL/GenBank/DDBJ whole genome shotgun (WGS) entry which is preliminary data.</text>
</comment>